<gene>
    <name evidence="1" type="ORF">UO65_0207</name>
</gene>
<comment type="caution">
    <text evidence="1">The sequence shown here is derived from an EMBL/GenBank/DDBJ whole genome shotgun (WGS) entry which is preliminary data.</text>
</comment>
<protein>
    <submittedName>
        <fullName evidence="1">Uncharacterized protein</fullName>
    </submittedName>
</protein>
<dbReference type="Proteomes" id="UP000019277">
    <property type="component" value="Unassembled WGS sequence"/>
</dbReference>
<evidence type="ECO:0000313" key="1">
    <source>
        <dbReference type="EMBL" id="EWC64600.1"/>
    </source>
</evidence>
<organism evidence="1 2">
    <name type="scientific">Actinokineospora spheciospongiae</name>
    <dbReference type="NCBI Taxonomy" id="909613"/>
    <lineage>
        <taxon>Bacteria</taxon>
        <taxon>Bacillati</taxon>
        <taxon>Actinomycetota</taxon>
        <taxon>Actinomycetes</taxon>
        <taxon>Pseudonocardiales</taxon>
        <taxon>Pseudonocardiaceae</taxon>
        <taxon>Actinokineospora</taxon>
    </lineage>
</organism>
<keyword evidence="2" id="KW-1185">Reference proteome</keyword>
<name>W7IUK8_9PSEU</name>
<proteinExistence type="predicted"/>
<sequence>MADKIATVAHDSPLTPCGSVLAPLSTAVLKITLGQSLSGAITPPWPL</sequence>
<reference evidence="1 2" key="1">
    <citation type="journal article" date="2014" name="Genome Announc.">
        <title>Draft Genome Sequence of the Antitrypanosomally Active Sponge-Associated Bacterium Actinokineospora sp. Strain EG49.</title>
        <authorList>
            <person name="Harjes J."/>
            <person name="Ryu T."/>
            <person name="Abdelmohsen U.R."/>
            <person name="Moitinho-Silva L."/>
            <person name="Horn H."/>
            <person name="Ravasi T."/>
            <person name="Hentschel U."/>
        </authorList>
    </citation>
    <scope>NUCLEOTIDE SEQUENCE [LARGE SCALE GENOMIC DNA]</scope>
    <source>
        <strain evidence="1 2">EG49</strain>
    </source>
</reference>
<accession>W7IUK8</accession>
<dbReference type="AlphaFoldDB" id="W7IUK8"/>
<evidence type="ECO:0000313" key="2">
    <source>
        <dbReference type="Proteomes" id="UP000019277"/>
    </source>
</evidence>
<dbReference type="EMBL" id="AYXG01000004">
    <property type="protein sequence ID" value="EWC64600.1"/>
    <property type="molecule type" value="Genomic_DNA"/>
</dbReference>
<dbReference type="STRING" id="909613.UO65_0207"/>